<dbReference type="RefSeq" id="WP_058466548.1">
    <property type="nucleotide sequence ID" value="NZ_CAAAIX010000001.1"/>
</dbReference>
<dbReference type="EMBL" id="FTNL01000002">
    <property type="protein sequence ID" value="SIQ70591.1"/>
    <property type="molecule type" value="Genomic_DNA"/>
</dbReference>
<reference evidence="2 4" key="2">
    <citation type="submission" date="2018-06" db="EMBL/GenBank/DDBJ databases">
        <authorList>
            <consortium name="Pathogen Informatics"/>
            <person name="Doyle S."/>
        </authorList>
    </citation>
    <scope>NUCLEOTIDE SEQUENCE [LARGE SCALE GENOMIC DNA]</scope>
    <source>
        <strain evidence="2 4">NCTC11401</strain>
    </source>
</reference>
<dbReference type="Proteomes" id="UP000186808">
    <property type="component" value="Unassembled WGS sequence"/>
</dbReference>
<evidence type="ECO:0000313" key="3">
    <source>
        <dbReference type="Proteomes" id="UP000186808"/>
    </source>
</evidence>
<dbReference type="EMBL" id="UGGV01000001">
    <property type="protein sequence ID" value="STO25706.1"/>
    <property type="molecule type" value="Genomic_DNA"/>
</dbReference>
<organism evidence="2 4">
    <name type="scientific">Fluoribacter gormanii</name>
    <dbReference type="NCBI Taxonomy" id="464"/>
    <lineage>
        <taxon>Bacteria</taxon>
        <taxon>Pseudomonadati</taxon>
        <taxon>Pseudomonadota</taxon>
        <taxon>Gammaproteobacteria</taxon>
        <taxon>Legionellales</taxon>
        <taxon>Legionellaceae</taxon>
        <taxon>Fluoribacter</taxon>
    </lineage>
</organism>
<evidence type="ECO:0000313" key="2">
    <source>
        <dbReference type="EMBL" id="STO25706.1"/>
    </source>
</evidence>
<keyword evidence="3" id="KW-1185">Reference proteome</keyword>
<dbReference type="AlphaFoldDB" id="A0A377GLL6"/>
<proteinExistence type="predicted"/>
<accession>A0A377GLL6</accession>
<sequence>MQYKFERSLSSLARQLEEQRLRKETNGIFAPAKPGIFAEKRKELVEEYVRKGLEKFDAQENQNCELFSKKQI</sequence>
<dbReference type="Proteomes" id="UP000254374">
    <property type="component" value="Unassembled WGS sequence"/>
</dbReference>
<dbReference type="OrthoDB" id="9945871at2"/>
<protein>
    <submittedName>
        <fullName evidence="2">Uncharacterized protein</fullName>
    </submittedName>
</protein>
<evidence type="ECO:0000313" key="4">
    <source>
        <dbReference type="Proteomes" id="UP000254374"/>
    </source>
</evidence>
<evidence type="ECO:0000313" key="1">
    <source>
        <dbReference type="EMBL" id="SIQ70591.1"/>
    </source>
</evidence>
<gene>
    <name evidence="2" type="ORF">NCTC11401_02548</name>
    <name evidence="1" type="ORF">SAMN05421777_102259</name>
</gene>
<name>A0A377GLL6_9GAMM</name>
<reference evidence="1 3" key="1">
    <citation type="submission" date="2017-01" db="EMBL/GenBank/DDBJ databases">
        <authorList>
            <person name="Varghese N."/>
            <person name="Submissions S."/>
        </authorList>
    </citation>
    <scope>NUCLEOTIDE SEQUENCE [LARGE SCALE GENOMIC DNA]</scope>
    <source>
        <strain evidence="1 3">ATCC 33342</strain>
    </source>
</reference>